<comment type="subcellular location">
    <subcellularLocation>
        <location evidence="1">Cell membrane</location>
        <topology evidence="1">Multi-pass membrane protein</topology>
    </subcellularLocation>
</comment>
<sequence length="391" mass="41630">MQSTSTISSDRETRGNHQVNTLSKLGGFTLLLVATLTIMVGAVLAPGLTSISSELGMSDHAALLITLPALGVVLLAPFFGLLIDKWGARPTLLLSLVGYFIFGCGGAFLSQHWLIVFDRVVLGGFAAGAMASGTALITHWYTGHARLSMIAKQGMAIELGGVVFLFLGGLLSEWNWQGPFLIYALAALIFVLVVAMIPKQTPLDEVKESDSESVQSTSIKSVLTFATLAMATFYSMFVTLPGHLGNVGFSEAHVGYFLAFISFMAVIAAMLMPKMIKKTNEQITLSCAFVCFAIAHGLFSVSDAVAVMVLAAVITGIGFGFSIPLLNHATVERSDESNRGRNLSYFAMAVFIGQFMTSGLSFLPLSSQGIFVLCAAIALLCAIKVKWAKTL</sequence>
<feature type="transmembrane region" description="Helical" evidence="6">
    <location>
        <begin position="283"/>
        <end position="299"/>
    </location>
</feature>
<feature type="transmembrane region" description="Helical" evidence="6">
    <location>
        <begin position="154"/>
        <end position="174"/>
    </location>
</feature>
<dbReference type="Pfam" id="PF07690">
    <property type="entry name" value="MFS_1"/>
    <property type="match status" value="1"/>
</dbReference>
<feature type="transmembrane region" description="Helical" evidence="6">
    <location>
        <begin position="92"/>
        <end position="114"/>
    </location>
</feature>
<accession>A0AB39HDR7</accession>
<organism evidence="8">
    <name type="scientific">Vibrio sp. HB236076</name>
    <dbReference type="NCBI Taxonomy" id="3232307"/>
    <lineage>
        <taxon>Bacteria</taxon>
        <taxon>Pseudomonadati</taxon>
        <taxon>Pseudomonadota</taxon>
        <taxon>Gammaproteobacteria</taxon>
        <taxon>Vibrionales</taxon>
        <taxon>Vibrionaceae</taxon>
        <taxon>Vibrio</taxon>
    </lineage>
</organism>
<feature type="transmembrane region" description="Helical" evidence="6">
    <location>
        <begin position="343"/>
        <end position="363"/>
    </location>
</feature>
<dbReference type="EMBL" id="CP162601">
    <property type="protein sequence ID" value="XDK25213.1"/>
    <property type="molecule type" value="Genomic_DNA"/>
</dbReference>
<dbReference type="SUPFAM" id="SSF103473">
    <property type="entry name" value="MFS general substrate transporter"/>
    <property type="match status" value="1"/>
</dbReference>
<dbReference type="PANTHER" id="PTHR43124">
    <property type="entry name" value="PURINE EFFLUX PUMP PBUE"/>
    <property type="match status" value="1"/>
</dbReference>
<feature type="domain" description="Major facilitator superfamily (MFS) profile" evidence="7">
    <location>
        <begin position="19"/>
        <end position="391"/>
    </location>
</feature>
<evidence type="ECO:0000256" key="4">
    <source>
        <dbReference type="ARBA" id="ARBA00022989"/>
    </source>
</evidence>
<dbReference type="Gene3D" id="1.20.1250.20">
    <property type="entry name" value="MFS general substrate transporter like domains"/>
    <property type="match status" value="1"/>
</dbReference>
<feature type="transmembrane region" description="Helical" evidence="6">
    <location>
        <begin position="180"/>
        <end position="198"/>
    </location>
</feature>
<keyword evidence="4 6" id="KW-1133">Transmembrane helix</keyword>
<feature type="transmembrane region" description="Helical" evidence="6">
    <location>
        <begin position="61"/>
        <end position="83"/>
    </location>
</feature>
<evidence type="ECO:0000313" key="8">
    <source>
        <dbReference type="EMBL" id="XDK25213.1"/>
    </source>
</evidence>
<evidence type="ECO:0000256" key="3">
    <source>
        <dbReference type="ARBA" id="ARBA00022692"/>
    </source>
</evidence>
<reference evidence="8" key="1">
    <citation type="submission" date="2024-07" db="EMBL/GenBank/DDBJ databases">
        <title>Genome Analysis of a Potential Novel Vibrio Species Secreting pH- and Thermo-stable Alginate Lyase and its Application in Producing Alginate Oligosaccharides.</title>
        <authorList>
            <person name="Huang H."/>
            <person name="Bao K."/>
        </authorList>
    </citation>
    <scope>NUCLEOTIDE SEQUENCE</scope>
    <source>
        <strain evidence="8">HB236076</strain>
    </source>
</reference>
<feature type="transmembrane region" description="Helical" evidence="6">
    <location>
        <begin position="252"/>
        <end position="271"/>
    </location>
</feature>
<dbReference type="GO" id="GO:0005886">
    <property type="term" value="C:plasma membrane"/>
    <property type="evidence" value="ECO:0007669"/>
    <property type="project" value="UniProtKB-SubCell"/>
</dbReference>
<gene>
    <name evidence="8" type="ORF">AB0763_00740</name>
</gene>
<dbReference type="RefSeq" id="WP_306101874.1">
    <property type="nucleotide sequence ID" value="NZ_CP162601.1"/>
</dbReference>
<dbReference type="InterPro" id="IPR020846">
    <property type="entry name" value="MFS_dom"/>
</dbReference>
<dbReference type="GO" id="GO:0022857">
    <property type="term" value="F:transmembrane transporter activity"/>
    <property type="evidence" value="ECO:0007669"/>
    <property type="project" value="InterPro"/>
</dbReference>
<dbReference type="InterPro" id="IPR011701">
    <property type="entry name" value="MFS"/>
</dbReference>
<dbReference type="InterPro" id="IPR050189">
    <property type="entry name" value="MFS_Efflux_Transporters"/>
</dbReference>
<feature type="transmembrane region" description="Helical" evidence="6">
    <location>
        <begin position="369"/>
        <end position="387"/>
    </location>
</feature>
<dbReference type="PANTHER" id="PTHR43124:SF3">
    <property type="entry name" value="CHLORAMPHENICOL EFFLUX PUMP RV0191"/>
    <property type="match status" value="1"/>
</dbReference>
<evidence type="ECO:0000256" key="5">
    <source>
        <dbReference type="ARBA" id="ARBA00023136"/>
    </source>
</evidence>
<feature type="transmembrane region" description="Helical" evidence="6">
    <location>
        <begin position="120"/>
        <end position="142"/>
    </location>
</feature>
<protein>
    <submittedName>
        <fullName evidence="8">MFS transporter</fullName>
    </submittedName>
</protein>
<dbReference type="InterPro" id="IPR036259">
    <property type="entry name" value="MFS_trans_sf"/>
</dbReference>
<evidence type="ECO:0000256" key="1">
    <source>
        <dbReference type="ARBA" id="ARBA00004651"/>
    </source>
</evidence>
<name>A0AB39HDR7_9VIBR</name>
<proteinExistence type="predicted"/>
<dbReference type="PROSITE" id="PS50850">
    <property type="entry name" value="MFS"/>
    <property type="match status" value="1"/>
</dbReference>
<evidence type="ECO:0000256" key="2">
    <source>
        <dbReference type="ARBA" id="ARBA00022475"/>
    </source>
</evidence>
<dbReference type="CDD" id="cd17473">
    <property type="entry name" value="MFS_arabinose_efflux_permease_like"/>
    <property type="match status" value="1"/>
</dbReference>
<feature type="transmembrane region" description="Helical" evidence="6">
    <location>
        <begin position="305"/>
        <end position="331"/>
    </location>
</feature>
<dbReference type="KEGG" id="vih:AB0763_00740"/>
<keyword evidence="5 6" id="KW-0472">Membrane</keyword>
<feature type="transmembrane region" description="Helical" evidence="6">
    <location>
        <begin position="219"/>
        <end position="240"/>
    </location>
</feature>
<evidence type="ECO:0000259" key="7">
    <source>
        <dbReference type="PROSITE" id="PS50850"/>
    </source>
</evidence>
<keyword evidence="3 6" id="KW-0812">Transmembrane</keyword>
<feature type="transmembrane region" description="Helical" evidence="6">
    <location>
        <begin position="28"/>
        <end position="49"/>
    </location>
</feature>
<evidence type="ECO:0000256" key="6">
    <source>
        <dbReference type="SAM" id="Phobius"/>
    </source>
</evidence>
<dbReference type="AlphaFoldDB" id="A0AB39HDR7"/>
<keyword evidence="2" id="KW-1003">Cell membrane</keyword>